<proteinExistence type="inferred from homology"/>
<dbReference type="PANTHER" id="PTHR15975:SF0">
    <property type="entry name" value="CCR4-NOT TRANSCRIPTION COMPLEX SUBUNIT 11"/>
    <property type="match status" value="1"/>
</dbReference>
<evidence type="ECO:0000256" key="5">
    <source>
        <dbReference type="ARBA" id="ARBA00022490"/>
    </source>
</evidence>
<dbReference type="GO" id="GO:0005737">
    <property type="term" value="C:cytoplasm"/>
    <property type="evidence" value="ECO:0007669"/>
    <property type="project" value="UniProtKB-SubCell"/>
</dbReference>
<evidence type="ECO:0000256" key="1">
    <source>
        <dbReference type="ARBA" id="ARBA00004123"/>
    </source>
</evidence>
<keyword evidence="5" id="KW-0963">Cytoplasm</keyword>
<comment type="similarity">
    <text evidence="3">Belongs to the CNOT11 family.</text>
</comment>
<evidence type="ECO:0000256" key="2">
    <source>
        <dbReference type="ARBA" id="ARBA00004496"/>
    </source>
</evidence>
<keyword evidence="9" id="KW-0539">Nucleus</keyword>
<evidence type="ECO:0000313" key="10">
    <source>
        <dbReference type="EMBL" id="ORE10027.1"/>
    </source>
</evidence>
<evidence type="ECO:0000256" key="8">
    <source>
        <dbReference type="ARBA" id="ARBA00023163"/>
    </source>
</evidence>
<evidence type="ECO:0000256" key="3">
    <source>
        <dbReference type="ARBA" id="ARBA00008030"/>
    </source>
</evidence>
<evidence type="ECO:0000256" key="4">
    <source>
        <dbReference type="ARBA" id="ARBA00014872"/>
    </source>
</evidence>
<dbReference type="GO" id="GO:0031047">
    <property type="term" value="P:regulatory ncRNA-mediated gene silencing"/>
    <property type="evidence" value="ECO:0007669"/>
    <property type="project" value="UniProtKB-KW"/>
</dbReference>
<accession>A0A1X0RDB7</accession>
<name>A0A1X0RDB7_RHIZD</name>
<evidence type="ECO:0000256" key="6">
    <source>
        <dbReference type="ARBA" id="ARBA00023015"/>
    </source>
</evidence>
<dbReference type="InterPro" id="IPR019312">
    <property type="entry name" value="CNOT11"/>
</dbReference>
<keyword evidence="8" id="KW-0804">Transcription</keyword>
<dbReference type="AlphaFoldDB" id="A0A1X0RDB7"/>
<dbReference type="Pfam" id="PF10155">
    <property type="entry name" value="CNOT11"/>
    <property type="match status" value="1"/>
</dbReference>
<reference evidence="10" key="1">
    <citation type="journal article" date="2016" name="Proc. Natl. Acad. Sci. U.S.A.">
        <title>Lipid metabolic changes in an early divergent fungus govern the establishment of a mutualistic symbiosis with endobacteria.</title>
        <authorList>
            <person name="Lastovetsky O.A."/>
            <person name="Gaspar M.L."/>
            <person name="Mondo S.J."/>
            <person name="LaButti K.M."/>
            <person name="Sandor L."/>
            <person name="Grigoriev I.V."/>
            <person name="Henry S.A."/>
            <person name="Pawlowska T.E."/>
        </authorList>
    </citation>
    <scope>NUCLEOTIDE SEQUENCE [LARGE SCALE GENOMIC DNA]</scope>
    <source>
        <strain evidence="10">ATCC 52814</strain>
    </source>
</reference>
<dbReference type="VEuPathDB" id="FungiDB:BCV72DRAFT_302339"/>
<sequence>MENTSFIEITNQYRQQKKHQNMFISNCSLFLTFEHTTEQTIRLAILFILYHQYAALPLEQNPFLDFFLDLLSHSTSIEQHFIYCILEGTISSIAHCSPFEICNEPILPPIKKDVKRINALRQKVTKLIDDPYTVILDDRIIELLSIASNRLLALSENEALRKENLSNYPLSDIILPHQLPQLINLNQFLAFDIVPLLLQSKNKDDYLEAILSSPVTSQSIEIMHHVLVHQKVRLSSEFIHYYISNSIRSCDQLEEGSKQDKQVKQVARFTQSLLEQDIIHMADYFVEVQAFCVSFMRIKGVAQLFRLASNEARQWNT</sequence>
<protein>
    <recommendedName>
        <fullName evidence="4">CCR4-NOT transcription complex subunit 11</fullName>
    </recommendedName>
</protein>
<comment type="subcellular location">
    <subcellularLocation>
        <location evidence="2">Cytoplasm</location>
    </subcellularLocation>
    <subcellularLocation>
        <location evidence="1">Nucleus</location>
    </subcellularLocation>
</comment>
<dbReference type="PANTHER" id="PTHR15975">
    <property type="entry name" value="CCR4-NOT TRANSCRIPTION COMPLEX SUBUNIT 11"/>
    <property type="match status" value="1"/>
</dbReference>
<dbReference type="OrthoDB" id="10265389at2759"/>
<gene>
    <name evidence="10" type="ORF">BCV72DRAFT_302339</name>
</gene>
<dbReference type="GO" id="GO:0030014">
    <property type="term" value="C:CCR4-NOT complex"/>
    <property type="evidence" value="ECO:0007669"/>
    <property type="project" value="InterPro"/>
</dbReference>
<keyword evidence="7" id="KW-0943">RNA-mediated gene silencing</keyword>
<keyword evidence="6" id="KW-0805">Transcription regulation</keyword>
<organism evidence="10">
    <name type="scientific">Rhizopus microsporus var. microsporus</name>
    <dbReference type="NCBI Taxonomy" id="86635"/>
    <lineage>
        <taxon>Eukaryota</taxon>
        <taxon>Fungi</taxon>
        <taxon>Fungi incertae sedis</taxon>
        <taxon>Mucoromycota</taxon>
        <taxon>Mucoromycotina</taxon>
        <taxon>Mucoromycetes</taxon>
        <taxon>Mucorales</taxon>
        <taxon>Mucorineae</taxon>
        <taxon>Rhizopodaceae</taxon>
        <taxon>Rhizopus</taxon>
    </lineage>
</organism>
<dbReference type="Proteomes" id="UP000242414">
    <property type="component" value="Unassembled WGS sequence"/>
</dbReference>
<dbReference type="GO" id="GO:0005634">
    <property type="term" value="C:nucleus"/>
    <property type="evidence" value="ECO:0007669"/>
    <property type="project" value="UniProtKB-SubCell"/>
</dbReference>
<evidence type="ECO:0000256" key="9">
    <source>
        <dbReference type="ARBA" id="ARBA00023242"/>
    </source>
</evidence>
<evidence type="ECO:0000256" key="7">
    <source>
        <dbReference type="ARBA" id="ARBA00023158"/>
    </source>
</evidence>
<dbReference type="EMBL" id="KV921870">
    <property type="protein sequence ID" value="ORE10027.1"/>
    <property type="molecule type" value="Genomic_DNA"/>
</dbReference>